<comment type="caution">
    <text evidence="1">The sequence shown here is derived from an EMBL/GenBank/DDBJ whole genome shotgun (WGS) entry which is preliminary data.</text>
</comment>
<gene>
    <name evidence="1" type="ORF">BC938DRAFT_475080</name>
</gene>
<evidence type="ECO:0000313" key="1">
    <source>
        <dbReference type="EMBL" id="RUS32559.1"/>
    </source>
</evidence>
<dbReference type="Proteomes" id="UP000274822">
    <property type="component" value="Unassembled WGS sequence"/>
</dbReference>
<sequence>MRVDLKFSVTPHRLYWKTGYGCLSDGLRLSSNHRKKYGEVDLFWITIEDEEAIKTKISAQQLSLELSKISSVKKVYDCATTYTEEVFETAVDNLE</sequence>
<dbReference type="AlphaFoldDB" id="A0A433QS12"/>
<reference evidence="1 2" key="1">
    <citation type="journal article" date="2018" name="New Phytol.">
        <title>Phylogenomics of Endogonaceae and evolution of mycorrhizas within Mucoromycota.</title>
        <authorList>
            <person name="Chang Y."/>
            <person name="Desiro A."/>
            <person name="Na H."/>
            <person name="Sandor L."/>
            <person name="Lipzen A."/>
            <person name="Clum A."/>
            <person name="Barry K."/>
            <person name="Grigoriev I.V."/>
            <person name="Martin F.M."/>
            <person name="Stajich J.E."/>
            <person name="Smith M.E."/>
            <person name="Bonito G."/>
            <person name="Spatafora J.W."/>
        </authorList>
    </citation>
    <scope>NUCLEOTIDE SEQUENCE [LARGE SCALE GENOMIC DNA]</scope>
    <source>
        <strain evidence="1 2">AD002</strain>
    </source>
</reference>
<proteinExistence type="predicted"/>
<organism evidence="1 2">
    <name type="scientific">Jimgerdemannia flammicorona</name>
    <dbReference type="NCBI Taxonomy" id="994334"/>
    <lineage>
        <taxon>Eukaryota</taxon>
        <taxon>Fungi</taxon>
        <taxon>Fungi incertae sedis</taxon>
        <taxon>Mucoromycota</taxon>
        <taxon>Mucoromycotina</taxon>
        <taxon>Endogonomycetes</taxon>
        <taxon>Endogonales</taxon>
        <taxon>Endogonaceae</taxon>
        <taxon>Jimgerdemannia</taxon>
    </lineage>
</organism>
<accession>A0A433QS12</accession>
<protein>
    <submittedName>
        <fullName evidence="1">Uncharacterized protein</fullName>
    </submittedName>
</protein>
<dbReference type="EMBL" id="RBNJ01001970">
    <property type="protein sequence ID" value="RUS32559.1"/>
    <property type="molecule type" value="Genomic_DNA"/>
</dbReference>
<evidence type="ECO:0000313" key="2">
    <source>
        <dbReference type="Proteomes" id="UP000274822"/>
    </source>
</evidence>
<name>A0A433QS12_9FUNG</name>
<keyword evidence="2" id="KW-1185">Reference proteome</keyword>